<evidence type="ECO:0000313" key="1">
    <source>
        <dbReference type="EMBL" id="KAJ6647269.1"/>
    </source>
</evidence>
<keyword evidence="2" id="KW-1185">Reference proteome</keyword>
<proteinExistence type="predicted"/>
<dbReference type="EMBL" id="WJQU01000001">
    <property type="protein sequence ID" value="KAJ6647269.1"/>
    <property type="molecule type" value="Genomic_DNA"/>
</dbReference>
<evidence type="ECO:0000313" key="2">
    <source>
        <dbReference type="Proteomes" id="UP001151699"/>
    </source>
</evidence>
<accession>A0A9Q0NDB7</accession>
<protein>
    <submittedName>
        <fullName evidence="1">Uncharacterized protein</fullName>
    </submittedName>
</protein>
<name>A0A9Q0NDB7_9DIPT</name>
<reference evidence="1" key="1">
    <citation type="submission" date="2022-07" db="EMBL/GenBank/DDBJ databases">
        <authorList>
            <person name="Trinca V."/>
            <person name="Uliana J.V.C."/>
            <person name="Torres T.T."/>
            <person name="Ward R.J."/>
            <person name="Monesi N."/>
        </authorList>
    </citation>
    <scope>NUCLEOTIDE SEQUENCE</scope>
    <source>
        <strain evidence="1">HSMRA1968</strain>
        <tissue evidence="1">Whole embryos</tissue>
    </source>
</reference>
<gene>
    <name evidence="1" type="ORF">Bhyg_02491</name>
</gene>
<comment type="caution">
    <text evidence="1">The sequence shown here is derived from an EMBL/GenBank/DDBJ whole genome shotgun (WGS) entry which is preliminary data.</text>
</comment>
<dbReference type="Proteomes" id="UP001151699">
    <property type="component" value="Chromosome A"/>
</dbReference>
<dbReference type="AlphaFoldDB" id="A0A9Q0NDB7"/>
<organism evidence="1 2">
    <name type="scientific">Pseudolycoriella hygida</name>
    <dbReference type="NCBI Taxonomy" id="35572"/>
    <lineage>
        <taxon>Eukaryota</taxon>
        <taxon>Metazoa</taxon>
        <taxon>Ecdysozoa</taxon>
        <taxon>Arthropoda</taxon>
        <taxon>Hexapoda</taxon>
        <taxon>Insecta</taxon>
        <taxon>Pterygota</taxon>
        <taxon>Neoptera</taxon>
        <taxon>Endopterygota</taxon>
        <taxon>Diptera</taxon>
        <taxon>Nematocera</taxon>
        <taxon>Sciaroidea</taxon>
        <taxon>Sciaridae</taxon>
        <taxon>Pseudolycoriella</taxon>
    </lineage>
</organism>
<feature type="non-terminal residue" evidence="1">
    <location>
        <position position="1"/>
    </location>
</feature>
<sequence length="121" mass="13974">LQEVERLYGTFTLYELVETKKNGNSILNGGVSRCCIRVDTKIFDLLICKTFRLNITKKFIANCCYVLRFGESLNLIRTVDPSFAMIECNVFSVGRDAIGIMRSIEKEYKRLVLFKSKILQF</sequence>